<keyword evidence="9" id="KW-1185">Reference proteome</keyword>
<keyword evidence="4" id="KW-0547">Nucleotide-binding</keyword>
<protein>
    <recommendedName>
        <fullName evidence="1">non-specific serine/threonine protein kinase</fullName>
        <ecNumber evidence="1">2.7.11.1</ecNumber>
    </recommendedName>
</protein>
<dbReference type="PROSITE" id="PS50011">
    <property type="entry name" value="PROTEIN_KINASE_DOM"/>
    <property type="match status" value="1"/>
</dbReference>
<dbReference type="Gene3D" id="1.10.510.10">
    <property type="entry name" value="Transferase(Phosphotransferase) domain 1"/>
    <property type="match status" value="1"/>
</dbReference>
<dbReference type="GO" id="GO:0031431">
    <property type="term" value="C:Dbf4-dependent protein kinase complex"/>
    <property type="evidence" value="ECO:0007669"/>
    <property type="project" value="EnsemblFungi"/>
</dbReference>
<evidence type="ECO:0000313" key="9">
    <source>
        <dbReference type="Proteomes" id="UP000095009"/>
    </source>
</evidence>
<dbReference type="GO" id="GO:0031573">
    <property type="term" value="P:mitotic intra-S DNA damage checkpoint signaling"/>
    <property type="evidence" value="ECO:0007669"/>
    <property type="project" value="EnsemblFungi"/>
</dbReference>
<evidence type="ECO:0000256" key="1">
    <source>
        <dbReference type="ARBA" id="ARBA00012513"/>
    </source>
</evidence>
<dbReference type="InterPro" id="IPR008271">
    <property type="entry name" value="Ser/Thr_kinase_AS"/>
</dbReference>
<keyword evidence="5 8" id="KW-0418">Kinase</keyword>
<dbReference type="CDD" id="cd14019">
    <property type="entry name" value="STKc_Cdc7"/>
    <property type="match status" value="1"/>
</dbReference>
<dbReference type="InterPro" id="IPR011009">
    <property type="entry name" value="Kinase-like_dom_sf"/>
</dbReference>
<proteinExistence type="predicted"/>
<keyword evidence="3" id="KW-0808">Transferase</keyword>
<dbReference type="GO" id="GO:0045739">
    <property type="term" value="P:positive regulation of DNA repair"/>
    <property type="evidence" value="ECO:0007669"/>
    <property type="project" value="EnsemblFungi"/>
</dbReference>
<dbReference type="GO" id="GO:1903468">
    <property type="term" value="P:positive regulation of DNA replication initiation"/>
    <property type="evidence" value="ECO:0007669"/>
    <property type="project" value="EnsemblFungi"/>
</dbReference>
<keyword evidence="6" id="KW-0067">ATP-binding</keyword>
<evidence type="ECO:0000256" key="5">
    <source>
        <dbReference type="ARBA" id="ARBA00022777"/>
    </source>
</evidence>
<dbReference type="SUPFAM" id="SSF56112">
    <property type="entry name" value="Protein kinase-like (PK-like)"/>
    <property type="match status" value="1"/>
</dbReference>
<dbReference type="InterPro" id="IPR000719">
    <property type="entry name" value="Prot_kinase_dom"/>
</dbReference>
<dbReference type="Pfam" id="PF00069">
    <property type="entry name" value="Pkinase"/>
    <property type="match status" value="2"/>
</dbReference>
<evidence type="ECO:0000256" key="2">
    <source>
        <dbReference type="ARBA" id="ARBA00022527"/>
    </source>
</evidence>
<dbReference type="EC" id="2.7.11.1" evidence="1"/>
<evidence type="ECO:0000259" key="7">
    <source>
        <dbReference type="PROSITE" id="PS50011"/>
    </source>
</evidence>
<evidence type="ECO:0000256" key="4">
    <source>
        <dbReference type="ARBA" id="ARBA00022741"/>
    </source>
</evidence>
<keyword evidence="2" id="KW-0723">Serine/threonine-protein kinase</keyword>
<dbReference type="Gene3D" id="3.30.200.20">
    <property type="entry name" value="Phosphorylase Kinase, domain 1"/>
    <property type="match status" value="1"/>
</dbReference>
<feature type="domain" description="Protein kinase" evidence="7">
    <location>
        <begin position="32"/>
        <end position="389"/>
    </location>
</feature>
<dbReference type="AlphaFoldDB" id="A0A1E3PS09"/>
<dbReference type="SMART" id="SM00220">
    <property type="entry name" value="S_TKc"/>
    <property type="match status" value="1"/>
</dbReference>
<dbReference type="Proteomes" id="UP000095009">
    <property type="component" value="Unassembled WGS sequence"/>
</dbReference>
<name>A0A1E3PS09_9ASCO</name>
<dbReference type="GO" id="GO:0004674">
    <property type="term" value="F:protein serine/threonine kinase activity"/>
    <property type="evidence" value="ECO:0007669"/>
    <property type="project" value="UniProtKB-KW"/>
</dbReference>
<dbReference type="OrthoDB" id="10020333at2759"/>
<reference evidence="8 9" key="1">
    <citation type="journal article" date="2016" name="Proc. Natl. Acad. Sci. U.S.A.">
        <title>Comparative genomics of biotechnologically important yeasts.</title>
        <authorList>
            <person name="Riley R."/>
            <person name="Haridas S."/>
            <person name="Wolfe K.H."/>
            <person name="Lopes M.R."/>
            <person name="Hittinger C.T."/>
            <person name="Goeker M."/>
            <person name="Salamov A.A."/>
            <person name="Wisecaver J.H."/>
            <person name="Long T.M."/>
            <person name="Calvey C.H."/>
            <person name="Aerts A.L."/>
            <person name="Barry K.W."/>
            <person name="Choi C."/>
            <person name="Clum A."/>
            <person name="Coughlan A.Y."/>
            <person name="Deshpande S."/>
            <person name="Douglass A.P."/>
            <person name="Hanson S.J."/>
            <person name="Klenk H.-P."/>
            <person name="LaButti K.M."/>
            <person name="Lapidus A."/>
            <person name="Lindquist E.A."/>
            <person name="Lipzen A.M."/>
            <person name="Meier-Kolthoff J.P."/>
            <person name="Ohm R.A."/>
            <person name="Otillar R.P."/>
            <person name="Pangilinan J.L."/>
            <person name="Peng Y."/>
            <person name="Rokas A."/>
            <person name="Rosa C.A."/>
            <person name="Scheuner C."/>
            <person name="Sibirny A.A."/>
            <person name="Slot J.C."/>
            <person name="Stielow J.B."/>
            <person name="Sun H."/>
            <person name="Kurtzman C.P."/>
            <person name="Blackwell M."/>
            <person name="Grigoriev I.V."/>
            <person name="Jeffries T.W."/>
        </authorList>
    </citation>
    <scope>NUCLEOTIDE SEQUENCE [LARGE SCALE GENOMIC DNA]</scope>
    <source>
        <strain evidence="8 9">DSM 6958</strain>
    </source>
</reference>
<dbReference type="EMBL" id="KV454406">
    <property type="protein sequence ID" value="ODQ68209.1"/>
    <property type="molecule type" value="Genomic_DNA"/>
</dbReference>
<dbReference type="GO" id="GO:0000082">
    <property type="term" value="P:G1/S transition of mitotic cell cycle"/>
    <property type="evidence" value="ECO:0007669"/>
    <property type="project" value="EnsemblFungi"/>
</dbReference>
<dbReference type="GO" id="GO:0033314">
    <property type="term" value="P:mitotic DNA replication checkpoint signaling"/>
    <property type="evidence" value="ECO:0007669"/>
    <property type="project" value="EnsemblFungi"/>
</dbReference>
<accession>A0A1E3PS09</accession>
<dbReference type="STRING" id="857566.A0A1E3PS09"/>
<organism evidence="8 9">
    <name type="scientific">Nadsonia fulvescens var. elongata DSM 6958</name>
    <dbReference type="NCBI Taxonomy" id="857566"/>
    <lineage>
        <taxon>Eukaryota</taxon>
        <taxon>Fungi</taxon>
        <taxon>Dikarya</taxon>
        <taxon>Ascomycota</taxon>
        <taxon>Saccharomycotina</taxon>
        <taxon>Dipodascomycetes</taxon>
        <taxon>Dipodascales</taxon>
        <taxon>Dipodascales incertae sedis</taxon>
        <taxon>Nadsonia</taxon>
    </lineage>
</organism>
<dbReference type="GO" id="GO:0005524">
    <property type="term" value="F:ATP binding"/>
    <property type="evidence" value="ECO:0007669"/>
    <property type="project" value="UniProtKB-KW"/>
</dbReference>
<dbReference type="PANTHER" id="PTHR44167">
    <property type="entry name" value="OVARIAN-SPECIFIC SERINE/THREONINE-PROTEIN KINASE LOK-RELATED"/>
    <property type="match status" value="1"/>
</dbReference>
<sequence length="398" mass="45822">MEDEGFDLTQDLETLHEIKFFEKSFKGLTDKYRLLDKIGEGTFSSVYKAEDLCYDLYDNSWDSSSSYLKKRKPRKKLVALKRIYVTSSPMRILNELELLHCLRGCDEVAPLIMALRSEDQVIAVLPYCEHHDFRDFYRRLPLRDIRIYLRQLFIGLEFVHDHGIIHRDIKPTNFLYDVHHKRGVLVDFGLAERESHENNTTCLCTVGGVTLDRKPAPQLGFQRNDSRPGKRANRAGTRGFRAPEVLFKCTNQSTKIDIWSAGVILLTFLSKRFPFFNSTDDVEALIEISTIFGADNMKSCALLHGLVFETNIPTIHATAYTLEELIDWCNNTTKNRRSTSSGGGGHISKFTSSDSTWEEKLTMDFLRMCLKLDYRKRLSASDAMRHQFLSMTDEEATL</sequence>
<evidence type="ECO:0000256" key="3">
    <source>
        <dbReference type="ARBA" id="ARBA00022679"/>
    </source>
</evidence>
<evidence type="ECO:0000256" key="6">
    <source>
        <dbReference type="ARBA" id="ARBA00022840"/>
    </source>
</evidence>
<dbReference type="GO" id="GO:0006270">
    <property type="term" value="P:DNA replication initiation"/>
    <property type="evidence" value="ECO:0007669"/>
    <property type="project" value="EnsemblFungi"/>
</dbReference>
<evidence type="ECO:0000313" key="8">
    <source>
        <dbReference type="EMBL" id="ODQ68209.1"/>
    </source>
</evidence>
<dbReference type="PANTHER" id="PTHR44167:SF23">
    <property type="entry name" value="CDC7 KINASE, ISOFORM A-RELATED"/>
    <property type="match status" value="1"/>
</dbReference>
<dbReference type="PROSITE" id="PS00108">
    <property type="entry name" value="PROTEIN_KINASE_ST"/>
    <property type="match status" value="1"/>
</dbReference>
<gene>
    <name evidence="8" type="ORF">NADFUDRAFT_54681</name>
</gene>